<keyword evidence="7 8" id="KW-0472">Membrane</keyword>
<dbReference type="Pfam" id="PF13231">
    <property type="entry name" value="PMT_2"/>
    <property type="match status" value="1"/>
</dbReference>
<evidence type="ECO:0000256" key="6">
    <source>
        <dbReference type="ARBA" id="ARBA00022989"/>
    </source>
</evidence>
<evidence type="ECO:0000256" key="1">
    <source>
        <dbReference type="ARBA" id="ARBA00004651"/>
    </source>
</evidence>
<dbReference type="PANTHER" id="PTHR33908">
    <property type="entry name" value="MANNOSYLTRANSFERASE YKCB-RELATED"/>
    <property type="match status" value="1"/>
</dbReference>
<evidence type="ECO:0000313" key="10">
    <source>
        <dbReference type="EMBL" id="QGQ25622.1"/>
    </source>
</evidence>
<keyword evidence="4" id="KW-0808">Transferase</keyword>
<keyword evidence="6 8" id="KW-1133">Transmembrane helix</keyword>
<feature type="domain" description="Glycosyltransferase RgtA/B/C/D-like" evidence="9">
    <location>
        <begin position="71"/>
        <end position="244"/>
    </location>
</feature>
<reference evidence="10 11" key="1">
    <citation type="submission" date="2019-09" db="EMBL/GenBank/DDBJ databases">
        <title>Gimesia benthica sp. nov., a novel bacterium isolated from deep-sea water of the Northwest Indian Ocean.</title>
        <authorList>
            <person name="Dai X."/>
        </authorList>
    </citation>
    <scope>NUCLEOTIDE SEQUENCE [LARGE SCALE GENOMIC DNA]</scope>
    <source>
        <strain evidence="10 11">E7</strain>
    </source>
</reference>
<evidence type="ECO:0000256" key="4">
    <source>
        <dbReference type="ARBA" id="ARBA00022679"/>
    </source>
</evidence>
<comment type="subcellular location">
    <subcellularLocation>
        <location evidence="1">Cell membrane</location>
        <topology evidence="1">Multi-pass membrane protein</topology>
    </subcellularLocation>
</comment>
<feature type="transmembrane region" description="Helical" evidence="8">
    <location>
        <begin position="293"/>
        <end position="309"/>
    </location>
</feature>
<feature type="transmembrane region" description="Helical" evidence="8">
    <location>
        <begin position="341"/>
        <end position="360"/>
    </location>
</feature>
<keyword evidence="5 8" id="KW-0812">Transmembrane</keyword>
<dbReference type="GO" id="GO:0016763">
    <property type="term" value="F:pentosyltransferase activity"/>
    <property type="evidence" value="ECO:0007669"/>
    <property type="project" value="TreeGrafter"/>
</dbReference>
<dbReference type="Proteomes" id="UP000427281">
    <property type="component" value="Chromosome"/>
</dbReference>
<feature type="transmembrane region" description="Helical" evidence="8">
    <location>
        <begin position="184"/>
        <end position="210"/>
    </location>
</feature>
<proteinExistence type="predicted"/>
<dbReference type="GO" id="GO:0005886">
    <property type="term" value="C:plasma membrane"/>
    <property type="evidence" value="ECO:0007669"/>
    <property type="project" value="UniProtKB-SubCell"/>
</dbReference>
<evidence type="ECO:0000313" key="11">
    <source>
        <dbReference type="Proteomes" id="UP000427281"/>
    </source>
</evidence>
<protein>
    <recommendedName>
        <fullName evidence="9">Glycosyltransferase RgtA/B/C/D-like domain-containing protein</fullName>
    </recommendedName>
</protein>
<keyword evidence="3" id="KW-0328">Glycosyltransferase</keyword>
<evidence type="ECO:0000256" key="5">
    <source>
        <dbReference type="ARBA" id="ARBA00022692"/>
    </source>
</evidence>
<feature type="transmembrane region" description="Helical" evidence="8">
    <location>
        <begin position="94"/>
        <end position="115"/>
    </location>
</feature>
<name>A0A6I6AJ87_9PLAN</name>
<organism evidence="10 11">
    <name type="scientific">Gimesia benthica</name>
    <dbReference type="NCBI Taxonomy" id="2608982"/>
    <lineage>
        <taxon>Bacteria</taxon>
        <taxon>Pseudomonadati</taxon>
        <taxon>Planctomycetota</taxon>
        <taxon>Planctomycetia</taxon>
        <taxon>Planctomycetales</taxon>
        <taxon>Planctomycetaceae</taxon>
        <taxon>Gimesia</taxon>
    </lineage>
</organism>
<feature type="transmembrane region" description="Helical" evidence="8">
    <location>
        <begin position="153"/>
        <end position="172"/>
    </location>
</feature>
<keyword evidence="2" id="KW-1003">Cell membrane</keyword>
<keyword evidence="11" id="KW-1185">Reference proteome</keyword>
<sequence>MAIPESTLQNTTSTRAYSELWWLIPIVVLTVFLRIQNLSEVGYLFDESFSLQMVQFPFQEMMERIPEDISPPMFYFTLKAWIGLFGDSLFSTRMLSVALGTITVLGVYFLAYEAYRKPGDASSEKQARFIAITAALLTALCPLHITWSQRIRMYSLGTTLAVLSSLFLFRALKRPQGSTRDWGLFTLTGILLIYTHYFGLFTLAVEFGFALGYLLLNSTEKKWTHRLNHIWPLVLSAFAIWLVWSPWIPQFLYQRSHVSQTFWSSPLTWDRFGSQIALLFDLILWLSNAPQKGLLAAEIGFVLLVILVMGRRPADIYIALAASVPILIAVIISKISRSVFAYRYLQFAQIFMLIAIAVLLSRLPVKPLRLSMAVLVISGMGFLAWKHHEVRQKHALLPGMETAIARFEQSRRADEKLICCNPMLFTSANAYSRDRYTIFVDGSPDRYPYYQGTAVIRKNEYLAPAEYLGEDSNAFWTLDAQRWFNGTWEVHVPTGWRKAGEMHFPEFYADLILRLYVREDKPQAQQTLLLQ</sequence>
<dbReference type="GO" id="GO:0009103">
    <property type="term" value="P:lipopolysaccharide biosynthetic process"/>
    <property type="evidence" value="ECO:0007669"/>
    <property type="project" value="UniProtKB-ARBA"/>
</dbReference>
<evidence type="ECO:0000256" key="8">
    <source>
        <dbReference type="SAM" id="Phobius"/>
    </source>
</evidence>
<dbReference type="AlphaFoldDB" id="A0A6I6AJ87"/>
<dbReference type="InterPro" id="IPR050297">
    <property type="entry name" value="LipidA_mod_glycosyltrf_83"/>
</dbReference>
<dbReference type="EMBL" id="CP043930">
    <property type="protein sequence ID" value="QGQ25622.1"/>
    <property type="molecule type" value="Genomic_DNA"/>
</dbReference>
<dbReference type="KEGG" id="gim:F1728_24345"/>
<feature type="transmembrane region" description="Helical" evidence="8">
    <location>
        <begin position="316"/>
        <end position="335"/>
    </location>
</feature>
<feature type="transmembrane region" description="Helical" evidence="8">
    <location>
        <begin position="269"/>
        <end position="287"/>
    </location>
</feature>
<evidence type="ECO:0000256" key="3">
    <source>
        <dbReference type="ARBA" id="ARBA00022676"/>
    </source>
</evidence>
<dbReference type="RefSeq" id="WP_155366271.1">
    <property type="nucleotide sequence ID" value="NZ_CP043930.1"/>
</dbReference>
<evidence type="ECO:0000259" key="9">
    <source>
        <dbReference type="Pfam" id="PF13231"/>
    </source>
</evidence>
<gene>
    <name evidence="10" type="ORF">F1728_24345</name>
</gene>
<dbReference type="PANTHER" id="PTHR33908:SF11">
    <property type="entry name" value="MEMBRANE PROTEIN"/>
    <property type="match status" value="1"/>
</dbReference>
<evidence type="ECO:0000256" key="7">
    <source>
        <dbReference type="ARBA" id="ARBA00023136"/>
    </source>
</evidence>
<dbReference type="InterPro" id="IPR038731">
    <property type="entry name" value="RgtA/B/C-like"/>
</dbReference>
<feature type="transmembrane region" description="Helical" evidence="8">
    <location>
        <begin position="230"/>
        <end position="248"/>
    </location>
</feature>
<accession>A0A6I6AJ87</accession>
<feature type="transmembrane region" description="Helical" evidence="8">
    <location>
        <begin position="127"/>
        <end position="147"/>
    </location>
</feature>
<evidence type="ECO:0000256" key="2">
    <source>
        <dbReference type="ARBA" id="ARBA00022475"/>
    </source>
</evidence>